<evidence type="ECO:0000313" key="2">
    <source>
        <dbReference type="EMBL" id="OXR41852.1"/>
    </source>
</evidence>
<dbReference type="Pfam" id="PF01966">
    <property type="entry name" value="HD"/>
    <property type="match status" value="1"/>
</dbReference>
<dbReference type="PANTHER" id="PTHR35569">
    <property type="entry name" value="CYANAMIDE HYDRATASE DDI2-RELATED"/>
    <property type="match status" value="1"/>
</dbReference>
<dbReference type="Gene3D" id="1.10.3210.10">
    <property type="entry name" value="Hypothetical protein af1432"/>
    <property type="match status" value="1"/>
</dbReference>
<evidence type="ECO:0000259" key="1">
    <source>
        <dbReference type="Pfam" id="PF01966"/>
    </source>
</evidence>
<name>A0A231GZ51_9NOCA</name>
<dbReference type="EMBL" id="NGAF01000017">
    <property type="protein sequence ID" value="OXR41852.1"/>
    <property type="molecule type" value="Genomic_DNA"/>
</dbReference>
<proteinExistence type="predicted"/>
<accession>A0A231GZ51</accession>
<evidence type="ECO:0000313" key="3">
    <source>
        <dbReference type="Proteomes" id="UP000215506"/>
    </source>
</evidence>
<dbReference type="PANTHER" id="PTHR35569:SF1">
    <property type="entry name" value="CYANAMIDE HYDRATASE DDI2-RELATED"/>
    <property type="match status" value="1"/>
</dbReference>
<sequence length="127" mass="14364">MPEFVAGVPIPETDLVREATEIVQQAADRTLFDHSRRVYLWGSLKAAARGMDLDPELAYVGSLFHDLGLVSAYANNTRRFELDGAEAARISCCATAVRSRRPAMFGSRSHCTPLPKCHTIFRRRWRW</sequence>
<dbReference type="InterPro" id="IPR006674">
    <property type="entry name" value="HD_domain"/>
</dbReference>
<protein>
    <recommendedName>
        <fullName evidence="1">HD domain-containing protein</fullName>
    </recommendedName>
</protein>
<comment type="caution">
    <text evidence="2">The sequence shown here is derived from an EMBL/GenBank/DDBJ whole genome shotgun (WGS) entry which is preliminary data.</text>
</comment>
<keyword evidence="3" id="KW-1185">Reference proteome</keyword>
<dbReference type="InterPro" id="IPR003607">
    <property type="entry name" value="HD/PDEase_dom"/>
</dbReference>
<feature type="domain" description="HD" evidence="1">
    <location>
        <begin position="32"/>
        <end position="85"/>
    </location>
</feature>
<reference evidence="2 3" key="1">
    <citation type="submission" date="2017-07" db="EMBL/GenBank/DDBJ databases">
        <title>First draft Genome Sequence of Nocardia cerradoensis isolated from human infection.</title>
        <authorList>
            <person name="Carrasco G."/>
        </authorList>
    </citation>
    <scope>NUCLEOTIDE SEQUENCE [LARGE SCALE GENOMIC DNA]</scope>
    <source>
        <strain evidence="2 3">CNM20130759</strain>
    </source>
</reference>
<dbReference type="SUPFAM" id="SSF109604">
    <property type="entry name" value="HD-domain/PDEase-like"/>
    <property type="match status" value="1"/>
</dbReference>
<dbReference type="AlphaFoldDB" id="A0A231GZ51"/>
<dbReference type="CDD" id="cd00077">
    <property type="entry name" value="HDc"/>
    <property type="match status" value="1"/>
</dbReference>
<organism evidence="2 3">
    <name type="scientific">Nocardia cerradoensis</name>
    <dbReference type="NCBI Taxonomy" id="85688"/>
    <lineage>
        <taxon>Bacteria</taxon>
        <taxon>Bacillati</taxon>
        <taxon>Actinomycetota</taxon>
        <taxon>Actinomycetes</taxon>
        <taxon>Mycobacteriales</taxon>
        <taxon>Nocardiaceae</taxon>
        <taxon>Nocardia</taxon>
    </lineage>
</organism>
<gene>
    <name evidence="2" type="ORF">B7C42_06194</name>
</gene>
<dbReference type="Proteomes" id="UP000215506">
    <property type="component" value="Unassembled WGS sequence"/>
</dbReference>